<evidence type="ECO:0000313" key="4">
    <source>
        <dbReference type="Proteomes" id="UP000266915"/>
    </source>
</evidence>
<evidence type="ECO:0000256" key="2">
    <source>
        <dbReference type="SAM" id="Phobius"/>
    </source>
</evidence>
<accession>A0A3N2C1Q0</accession>
<reference evidence="3 4" key="1">
    <citation type="submission" date="2018-11" db="EMBL/GenBank/DDBJ databases">
        <title>Sequencing the genomes of 1000 actinobacteria strains.</title>
        <authorList>
            <person name="Klenk H.-P."/>
        </authorList>
    </citation>
    <scope>NUCLEOTIDE SEQUENCE [LARGE SCALE GENOMIC DNA]</scope>
    <source>
        <strain evidence="3 4">DSM 14012</strain>
    </source>
</reference>
<keyword evidence="2" id="KW-0472">Membrane</keyword>
<keyword evidence="4" id="KW-1185">Reference proteome</keyword>
<feature type="region of interest" description="Disordered" evidence="1">
    <location>
        <begin position="1"/>
        <end position="83"/>
    </location>
</feature>
<gene>
    <name evidence="3" type="ORF">EDD42_1489</name>
</gene>
<evidence type="ECO:0000256" key="1">
    <source>
        <dbReference type="SAM" id="MobiDB-lite"/>
    </source>
</evidence>
<dbReference type="RefSeq" id="WP_170169546.1">
    <property type="nucleotide sequence ID" value="NZ_FXAP01000001.1"/>
</dbReference>
<sequence length="182" mass="19158">MTEPRDEDALSWAGDDDPTLDASASGDRTTLEPASQEPITRGRATAAVPSAAESAGQVEEPLAPPVEVDVAKPTDRVTDEAAAGEREQMSSVMLVTLGIFGGVFLLYSVGWLISAFRPDAAVPSDAVGRFMFDLGQGLAVAAGPVWMAATLWLTRGGRPVVRIAMLLLGVVLILPWPFLRGV</sequence>
<proteinExistence type="predicted"/>
<keyword evidence="2" id="KW-1133">Transmembrane helix</keyword>
<organism evidence="3 4">
    <name type="scientific">Plantibacter flavus</name>
    <dbReference type="NCBI Taxonomy" id="150123"/>
    <lineage>
        <taxon>Bacteria</taxon>
        <taxon>Bacillati</taxon>
        <taxon>Actinomycetota</taxon>
        <taxon>Actinomycetes</taxon>
        <taxon>Micrococcales</taxon>
        <taxon>Microbacteriaceae</taxon>
        <taxon>Plantibacter</taxon>
    </lineage>
</organism>
<evidence type="ECO:0008006" key="5">
    <source>
        <dbReference type="Google" id="ProtNLM"/>
    </source>
</evidence>
<comment type="caution">
    <text evidence="3">The sequence shown here is derived from an EMBL/GenBank/DDBJ whole genome shotgun (WGS) entry which is preliminary data.</text>
</comment>
<protein>
    <recommendedName>
        <fullName evidence="5">DNA polymerase III subunit gamma/tau</fullName>
    </recommendedName>
</protein>
<keyword evidence="2" id="KW-0812">Transmembrane</keyword>
<name>A0A3N2C1Q0_9MICO</name>
<dbReference type="Proteomes" id="UP000266915">
    <property type="component" value="Unassembled WGS sequence"/>
</dbReference>
<evidence type="ECO:0000313" key="3">
    <source>
        <dbReference type="EMBL" id="ROR81429.1"/>
    </source>
</evidence>
<feature type="transmembrane region" description="Helical" evidence="2">
    <location>
        <begin position="134"/>
        <end position="153"/>
    </location>
</feature>
<dbReference type="EMBL" id="RKHL01000001">
    <property type="protein sequence ID" value="ROR81429.1"/>
    <property type="molecule type" value="Genomic_DNA"/>
</dbReference>
<feature type="compositionally biased region" description="Basic and acidic residues" evidence="1">
    <location>
        <begin position="69"/>
        <end position="83"/>
    </location>
</feature>
<feature type="transmembrane region" description="Helical" evidence="2">
    <location>
        <begin position="92"/>
        <end position="114"/>
    </location>
</feature>
<feature type="transmembrane region" description="Helical" evidence="2">
    <location>
        <begin position="160"/>
        <end position="179"/>
    </location>
</feature>
<feature type="compositionally biased region" description="Low complexity" evidence="1">
    <location>
        <begin position="44"/>
        <end position="55"/>
    </location>
</feature>
<dbReference type="AlphaFoldDB" id="A0A3N2C1Q0"/>